<dbReference type="AlphaFoldDB" id="M7Z379"/>
<gene>
    <name evidence="1" type="ORF">TRIUR3_21685</name>
</gene>
<accession>M7Z379</accession>
<sequence>MWWCGASGVDVQSGGFYPMRCRMKALMSSTRMMQRCWWKAVRMGIAHYKEQADDVPLRQIPENNARKFCSHNEP</sequence>
<organism evidence="1">
    <name type="scientific">Triticum urartu</name>
    <name type="common">Red wild einkorn</name>
    <name type="synonym">Crithodium urartu</name>
    <dbReference type="NCBI Taxonomy" id="4572"/>
    <lineage>
        <taxon>Eukaryota</taxon>
        <taxon>Viridiplantae</taxon>
        <taxon>Streptophyta</taxon>
        <taxon>Embryophyta</taxon>
        <taxon>Tracheophyta</taxon>
        <taxon>Spermatophyta</taxon>
        <taxon>Magnoliopsida</taxon>
        <taxon>Liliopsida</taxon>
        <taxon>Poales</taxon>
        <taxon>Poaceae</taxon>
        <taxon>BOP clade</taxon>
        <taxon>Pooideae</taxon>
        <taxon>Triticodae</taxon>
        <taxon>Triticeae</taxon>
        <taxon>Triticinae</taxon>
        <taxon>Triticum</taxon>
    </lineage>
</organism>
<protein>
    <submittedName>
        <fullName evidence="1">Uncharacterized protein</fullName>
    </submittedName>
</protein>
<name>M7Z379_TRIUA</name>
<dbReference type="EMBL" id="KD143534">
    <property type="protein sequence ID" value="EMS57558.1"/>
    <property type="molecule type" value="Genomic_DNA"/>
</dbReference>
<evidence type="ECO:0000313" key="1">
    <source>
        <dbReference type="EMBL" id="EMS57558.1"/>
    </source>
</evidence>
<reference evidence="1" key="1">
    <citation type="journal article" date="2013" name="Nature">
        <title>Draft genome of the wheat A-genome progenitor Triticum urartu.</title>
        <authorList>
            <person name="Ling H.Q."/>
            <person name="Zhao S."/>
            <person name="Liu D."/>
            <person name="Wang J."/>
            <person name="Sun H."/>
            <person name="Zhang C."/>
            <person name="Fan H."/>
            <person name="Li D."/>
            <person name="Dong L."/>
            <person name="Tao Y."/>
            <person name="Gao C."/>
            <person name="Wu H."/>
            <person name="Li Y."/>
            <person name="Cui Y."/>
            <person name="Guo X."/>
            <person name="Zheng S."/>
            <person name="Wang B."/>
            <person name="Yu K."/>
            <person name="Liang Q."/>
            <person name="Yang W."/>
            <person name="Lou X."/>
            <person name="Chen J."/>
            <person name="Feng M."/>
            <person name="Jian J."/>
            <person name="Zhang X."/>
            <person name="Luo G."/>
            <person name="Jiang Y."/>
            <person name="Liu J."/>
            <person name="Wang Z."/>
            <person name="Sha Y."/>
            <person name="Zhang B."/>
            <person name="Wu H."/>
            <person name="Tang D."/>
            <person name="Shen Q."/>
            <person name="Xue P."/>
            <person name="Zou S."/>
            <person name="Wang X."/>
            <person name="Liu X."/>
            <person name="Wang F."/>
            <person name="Yang Y."/>
            <person name="An X."/>
            <person name="Dong Z."/>
            <person name="Zhang K."/>
            <person name="Zhang X."/>
            <person name="Luo M.C."/>
            <person name="Dvorak J."/>
            <person name="Tong Y."/>
            <person name="Wang J."/>
            <person name="Yang H."/>
            <person name="Li Z."/>
            <person name="Wang D."/>
            <person name="Zhang A."/>
            <person name="Wang J."/>
        </authorList>
    </citation>
    <scope>NUCLEOTIDE SEQUENCE</scope>
</reference>
<proteinExistence type="predicted"/>